<protein>
    <submittedName>
        <fullName evidence="1">Glutaminyl-peptide cyclotransferase</fullName>
    </submittedName>
</protein>
<name>A0A917LGV9_9NOCA</name>
<dbReference type="Proteomes" id="UP000654257">
    <property type="component" value="Unassembled WGS sequence"/>
</dbReference>
<gene>
    <name evidence="1" type="ORF">GCM10007304_40390</name>
</gene>
<dbReference type="Pfam" id="PF05096">
    <property type="entry name" value="Glu_cyclase_2"/>
    <property type="match status" value="1"/>
</dbReference>
<dbReference type="Gene3D" id="2.130.10.10">
    <property type="entry name" value="YVTN repeat-like/Quinoprotein amine dehydrogenase"/>
    <property type="match status" value="1"/>
</dbReference>
<evidence type="ECO:0000313" key="2">
    <source>
        <dbReference type="Proteomes" id="UP000654257"/>
    </source>
</evidence>
<proteinExistence type="predicted"/>
<reference evidence="1" key="2">
    <citation type="submission" date="2020-09" db="EMBL/GenBank/DDBJ databases">
        <authorList>
            <person name="Sun Q."/>
            <person name="Sedlacek I."/>
        </authorList>
    </citation>
    <scope>NUCLEOTIDE SEQUENCE</scope>
    <source>
        <strain evidence="1">CCM 7905</strain>
    </source>
</reference>
<dbReference type="InterPro" id="IPR007788">
    <property type="entry name" value="QCT"/>
</dbReference>
<accession>A0A917LGV9</accession>
<dbReference type="InterPro" id="IPR011044">
    <property type="entry name" value="Quino_amine_DH_bsu"/>
</dbReference>
<organism evidence="1 2">
    <name type="scientific">Rhodococcoides trifolii</name>
    <dbReference type="NCBI Taxonomy" id="908250"/>
    <lineage>
        <taxon>Bacteria</taxon>
        <taxon>Bacillati</taxon>
        <taxon>Actinomycetota</taxon>
        <taxon>Actinomycetes</taxon>
        <taxon>Mycobacteriales</taxon>
        <taxon>Nocardiaceae</taxon>
        <taxon>Rhodococcoides</taxon>
    </lineage>
</organism>
<dbReference type="EMBL" id="BMCU01000005">
    <property type="protein sequence ID" value="GGG22502.1"/>
    <property type="molecule type" value="Genomic_DNA"/>
</dbReference>
<dbReference type="InterPro" id="IPR015943">
    <property type="entry name" value="WD40/YVTN_repeat-like_dom_sf"/>
</dbReference>
<dbReference type="GO" id="GO:0016603">
    <property type="term" value="F:glutaminyl-peptide cyclotransferase activity"/>
    <property type="evidence" value="ECO:0007669"/>
    <property type="project" value="InterPro"/>
</dbReference>
<dbReference type="SUPFAM" id="SSF50969">
    <property type="entry name" value="YVTN repeat-like/Quinoprotein amine dehydrogenase"/>
    <property type="match status" value="1"/>
</dbReference>
<keyword evidence="2" id="KW-1185">Reference proteome</keyword>
<dbReference type="PANTHER" id="PTHR31270">
    <property type="entry name" value="GLUTAMINYL-PEPTIDE CYCLOTRANSFERASE"/>
    <property type="match status" value="1"/>
</dbReference>
<evidence type="ECO:0000313" key="1">
    <source>
        <dbReference type="EMBL" id="GGG22502.1"/>
    </source>
</evidence>
<comment type="caution">
    <text evidence="1">The sequence shown here is derived from an EMBL/GenBank/DDBJ whole genome shotgun (WGS) entry which is preliminary data.</text>
</comment>
<sequence>MTLVVLACVSACSSAESTPPADVPGFDVRIERTFPHDPTAFTQGFEIDDGRLIEGTGRSGQSRITATDLASGEVVARADLPVPLFGEGITRTRDGATVWQLTWQNGIAIARDPDTLAEKARVQYAGEGWGICALADGRLVTSDGSSTLTLRDPSSFDVTGTVAVTRSGEPRDRLNELECTPDGVLANVWQTNDIVRIDTTSGLVTADIDASPLRSALGSDADGVDVLNGIAAVPGTDRFLMTGKLWPTTFEVSLVPRNS</sequence>
<dbReference type="AlphaFoldDB" id="A0A917LGV9"/>
<reference evidence="1" key="1">
    <citation type="journal article" date="2014" name="Int. J. Syst. Evol. Microbiol.">
        <title>Complete genome sequence of Corynebacterium casei LMG S-19264T (=DSM 44701T), isolated from a smear-ripened cheese.</title>
        <authorList>
            <consortium name="US DOE Joint Genome Institute (JGI-PGF)"/>
            <person name="Walter F."/>
            <person name="Albersmeier A."/>
            <person name="Kalinowski J."/>
            <person name="Ruckert C."/>
        </authorList>
    </citation>
    <scope>NUCLEOTIDE SEQUENCE</scope>
    <source>
        <strain evidence="1">CCM 7905</strain>
    </source>
</reference>
<dbReference type="PANTHER" id="PTHR31270:SF1">
    <property type="entry name" value="GLUTAMINYL-PEPTIDE CYCLOTRANSFERASE"/>
    <property type="match status" value="1"/>
</dbReference>